<evidence type="ECO:0000313" key="5">
    <source>
        <dbReference type="EMBL" id="RAL26956.1"/>
    </source>
</evidence>
<dbReference type="GO" id="GO:0003677">
    <property type="term" value="F:DNA binding"/>
    <property type="evidence" value="ECO:0007669"/>
    <property type="project" value="UniProtKB-KW"/>
</dbReference>
<accession>A0A364K9H6</accession>
<name>A0A364K9H6_9BACL</name>
<evidence type="ECO:0000256" key="3">
    <source>
        <dbReference type="ARBA" id="ARBA00023125"/>
    </source>
</evidence>
<feature type="domain" description="Type I restriction modification DNA specificity" evidence="4">
    <location>
        <begin position="258"/>
        <end position="416"/>
    </location>
</feature>
<dbReference type="InterPro" id="IPR000055">
    <property type="entry name" value="Restrct_endonuc_typeI_TRD"/>
</dbReference>
<dbReference type="PANTHER" id="PTHR30408">
    <property type="entry name" value="TYPE-1 RESTRICTION ENZYME ECOKI SPECIFICITY PROTEIN"/>
    <property type="match status" value="1"/>
</dbReference>
<dbReference type="InterPro" id="IPR044946">
    <property type="entry name" value="Restrct_endonuc_typeI_TRD_sf"/>
</dbReference>
<evidence type="ECO:0000259" key="4">
    <source>
        <dbReference type="Pfam" id="PF01420"/>
    </source>
</evidence>
<feature type="domain" description="Type I restriction modification DNA specificity" evidence="4">
    <location>
        <begin position="37"/>
        <end position="187"/>
    </location>
</feature>
<dbReference type="PANTHER" id="PTHR30408:SF12">
    <property type="entry name" value="TYPE I RESTRICTION ENZYME MJAVIII SPECIFICITY SUBUNIT"/>
    <property type="match status" value="1"/>
</dbReference>
<keyword evidence="2" id="KW-0680">Restriction system</keyword>
<dbReference type="Pfam" id="PF01420">
    <property type="entry name" value="Methylase_S"/>
    <property type="match status" value="2"/>
</dbReference>
<proteinExistence type="inferred from homology"/>
<dbReference type="GO" id="GO:0009307">
    <property type="term" value="P:DNA restriction-modification system"/>
    <property type="evidence" value="ECO:0007669"/>
    <property type="project" value="UniProtKB-KW"/>
</dbReference>
<keyword evidence="3" id="KW-0238">DNA-binding</keyword>
<reference evidence="5 6" key="2">
    <citation type="submission" date="2018-06" db="EMBL/GenBank/DDBJ databases">
        <authorList>
            <person name="Zhirakovskaya E."/>
        </authorList>
    </citation>
    <scope>NUCLEOTIDE SEQUENCE [LARGE SCALE GENOMIC DNA]</scope>
    <source>
        <strain evidence="5 6">FBKL4.011</strain>
    </source>
</reference>
<comment type="similarity">
    <text evidence="1">Belongs to the type-I restriction system S methylase family.</text>
</comment>
<gene>
    <name evidence="5" type="ORF">DL897_02620</name>
</gene>
<sequence length="446" mass="50823">MNLVHIISYEQILKKDDWTVSSLVFDQEQNEHRTILLSDLVDINTESLPSKDLLKGHKYQYVELSSVNVDMGMIESTKLVDPNDLPARARLFARKDDIILSLVRPERGAVAIIPEQLDGCIVSSGFAVLRPKEFCAELIYFLLRHPKVLNELGKLATGTIASLKLKQIKDYNLPFLSLSLLQEKKAKELYQQLLACYQKRKSLSAVVEEVFEQKLLIREKKQDKRSLIKVLAYEELSGRLDVAHYLAEDISVEWKCIQVPLKELVKVGMSVPVGRNDLSNKGIPYIRPSNLSDETIHLIAQEPVYVPENIVYDSKGRVLQTGDILVLRIGGTLGRSALITKEWNGSIANSNMWVLTPDQTTLSSEYLAYYFKTRWVHQTFAIWKTGDTLPQLRANDLKEMVIPVPEMKIQKEIVALINERINGEEDHCVVNNIKHFFVSLSHKDMI</sequence>
<comment type="caution">
    <text evidence="5">The sequence shown here is derived from an EMBL/GenBank/DDBJ whole genome shotgun (WGS) entry which is preliminary data.</text>
</comment>
<dbReference type="Proteomes" id="UP000251213">
    <property type="component" value="Unassembled WGS sequence"/>
</dbReference>
<evidence type="ECO:0000256" key="1">
    <source>
        <dbReference type="ARBA" id="ARBA00010923"/>
    </source>
</evidence>
<reference evidence="5 6" key="1">
    <citation type="submission" date="2018-06" db="EMBL/GenBank/DDBJ databases">
        <title>Thermoflavimicrobium daqus sp. nov., a thermophilic microbe isolated from Moutai-flavour Daqu.</title>
        <authorList>
            <person name="Wang X."/>
            <person name="Zhou H."/>
        </authorList>
    </citation>
    <scope>NUCLEOTIDE SEQUENCE [LARGE SCALE GENOMIC DNA]</scope>
    <source>
        <strain evidence="5 6">FBKL4.011</strain>
    </source>
</reference>
<protein>
    <recommendedName>
        <fullName evidence="4">Type I restriction modification DNA specificity domain-containing protein</fullName>
    </recommendedName>
</protein>
<organism evidence="5 6">
    <name type="scientific">Thermoflavimicrobium daqui</name>
    <dbReference type="NCBI Taxonomy" id="2137476"/>
    <lineage>
        <taxon>Bacteria</taxon>
        <taxon>Bacillati</taxon>
        <taxon>Bacillota</taxon>
        <taxon>Bacilli</taxon>
        <taxon>Bacillales</taxon>
        <taxon>Thermoactinomycetaceae</taxon>
        <taxon>Thermoflavimicrobium</taxon>
    </lineage>
</organism>
<evidence type="ECO:0000256" key="2">
    <source>
        <dbReference type="ARBA" id="ARBA00022747"/>
    </source>
</evidence>
<evidence type="ECO:0000313" key="6">
    <source>
        <dbReference type="Proteomes" id="UP000251213"/>
    </source>
</evidence>
<dbReference type="Gene3D" id="3.90.220.20">
    <property type="entry name" value="DNA methylase specificity domains"/>
    <property type="match status" value="2"/>
</dbReference>
<dbReference type="RefSeq" id="WP_113657560.1">
    <property type="nucleotide sequence ID" value="NZ_KZ845663.1"/>
</dbReference>
<dbReference type="OrthoDB" id="9815652at2"/>
<keyword evidence="6" id="KW-1185">Reference proteome</keyword>
<dbReference type="SUPFAM" id="SSF116734">
    <property type="entry name" value="DNA methylase specificity domain"/>
    <property type="match status" value="2"/>
</dbReference>
<dbReference type="InterPro" id="IPR052021">
    <property type="entry name" value="Type-I_RS_S_subunit"/>
</dbReference>
<dbReference type="EMBL" id="QJKK01000001">
    <property type="protein sequence ID" value="RAL26956.1"/>
    <property type="molecule type" value="Genomic_DNA"/>
</dbReference>
<dbReference type="AlphaFoldDB" id="A0A364K9H6"/>